<dbReference type="AlphaFoldDB" id="A0A4V3XGX8"/>
<dbReference type="GO" id="GO:0004553">
    <property type="term" value="F:hydrolase activity, hydrolyzing O-glycosyl compounds"/>
    <property type="evidence" value="ECO:0007669"/>
    <property type="project" value="InterPro"/>
</dbReference>
<reference evidence="6 7" key="1">
    <citation type="submission" date="2019-02" db="EMBL/GenBank/DDBJ databases">
        <title>Genome sequencing of the rare red list fungi Antrodiella citrinella (Flaviporus citrinellus).</title>
        <authorList>
            <person name="Buettner E."/>
            <person name="Kellner H."/>
        </authorList>
    </citation>
    <scope>NUCLEOTIDE SEQUENCE [LARGE SCALE GENOMIC DNA]</scope>
    <source>
        <strain evidence="6 7">DSM 108506</strain>
    </source>
</reference>
<comment type="similarity">
    <text evidence="1">Belongs to the glycosyl hydrolase 3 family.</text>
</comment>
<keyword evidence="7" id="KW-1185">Reference proteome</keyword>
<dbReference type="InterPro" id="IPR017853">
    <property type="entry name" value="GH"/>
</dbReference>
<dbReference type="Gene3D" id="3.20.20.300">
    <property type="entry name" value="Glycoside hydrolase, family 3, N-terminal domain"/>
    <property type="match status" value="1"/>
</dbReference>
<dbReference type="InterPro" id="IPR050226">
    <property type="entry name" value="NagZ_Beta-hexosaminidase"/>
</dbReference>
<gene>
    <name evidence="6" type="ORF">EUX98_g8053</name>
</gene>
<protein>
    <recommendedName>
        <fullName evidence="5">Glycoside hydrolase family 3 N-terminal domain-containing protein</fullName>
    </recommendedName>
</protein>
<evidence type="ECO:0000259" key="5">
    <source>
        <dbReference type="Pfam" id="PF00933"/>
    </source>
</evidence>
<dbReference type="SUPFAM" id="SSF51445">
    <property type="entry name" value="(Trans)glycosidases"/>
    <property type="match status" value="1"/>
</dbReference>
<feature type="domain" description="Glycoside hydrolase family 3 N-terminal" evidence="5">
    <location>
        <begin position="60"/>
        <end position="375"/>
    </location>
</feature>
<keyword evidence="2" id="KW-0378">Hydrolase</keyword>
<dbReference type="Gene3D" id="3.40.50.1700">
    <property type="entry name" value="Glycoside hydrolase family 3 C-terminal domain"/>
    <property type="match status" value="1"/>
</dbReference>
<dbReference type="PANTHER" id="PTHR30480:SF16">
    <property type="entry name" value="GLYCOSIDE HYDROLASE FAMILY 3 DOMAIN PROTEIN"/>
    <property type="match status" value="1"/>
</dbReference>
<evidence type="ECO:0000256" key="3">
    <source>
        <dbReference type="ARBA" id="ARBA00023295"/>
    </source>
</evidence>
<dbReference type="PANTHER" id="PTHR30480">
    <property type="entry name" value="BETA-HEXOSAMINIDASE-RELATED"/>
    <property type="match status" value="1"/>
</dbReference>
<evidence type="ECO:0000256" key="1">
    <source>
        <dbReference type="ARBA" id="ARBA00005336"/>
    </source>
</evidence>
<name>A0A4V3XGX8_9APHY</name>
<feature type="region of interest" description="Disordered" evidence="4">
    <location>
        <begin position="299"/>
        <end position="318"/>
    </location>
</feature>
<organism evidence="6 7">
    <name type="scientific">Antrodiella citrinella</name>
    <dbReference type="NCBI Taxonomy" id="2447956"/>
    <lineage>
        <taxon>Eukaryota</taxon>
        <taxon>Fungi</taxon>
        <taxon>Dikarya</taxon>
        <taxon>Basidiomycota</taxon>
        <taxon>Agaricomycotina</taxon>
        <taxon>Agaricomycetes</taxon>
        <taxon>Polyporales</taxon>
        <taxon>Steccherinaceae</taxon>
        <taxon>Antrodiella</taxon>
    </lineage>
</organism>
<dbReference type="OrthoDB" id="4215304at2759"/>
<dbReference type="InterPro" id="IPR036881">
    <property type="entry name" value="Glyco_hydro_3_C_sf"/>
</dbReference>
<dbReference type="GO" id="GO:0005975">
    <property type="term" value="P:carbohydrate metabolic process"/>
    <property type="evidence" value="ECO:0007669"/>
    <property type="project" value="InterPro"/>
</dbReference>
<keyword evidence="3" id="KW-0326">Glycosidase</keyword>
<comment type="caution">
    <text evidence="6">The sequence shown here is derived from an EMBL/GenBank/DDBJ whole genome shotgun (WGS) entry which is preliminary data.</text>
</comment>
<accession>A0A4V3XGX8</accession>
<proteinExistence type="inferred from homology"/>
<dbReference type="InterPro" id="IPR001764">
    <property type="entry name" value="Glyco_hydro_3_N"/>
</dbReference>
<dbReference type="InterPro" id="IPR036962">
    <property type="entry name" value="Glyco_hydro_3_N_sf"/>
</dbReference>
<evidence type="ECO:0000256" key="4">
    <source>
        <dbReference type="SAM" id="MobiDB-lite"/>
    </source>
</evidence>
<evidence type="ECO:0000256" key="2">
    <source>
        <dbReference type="ARBA" id="ARBA00022801"/>
    </source>
</evidence>
<dbReference type="Proteomes" id="UP000308730">
    <property type="component" value="Unassembled WGS sequence"/>
</dbReference>
<dbReference type="Pfam" id="PF00933">
    <property type="entry name" value="Glyco_hydro_3"/>
    <property type="match status" value="1"/>
</dbReference>
<sequence>MKLTDDLKKEIGQHFVLGYHGPTLSKDILTLIAAPYYLGNVIFMKRNVAGTGEGKAGGRPQEISEIMAALQTNARSAGQERGLGIGTDQEGGLVSAFSTENVVTQFPGAMALASISDSSTSPSLSVTEQVYAAQGKELSMLGVNWTYAPIGDVNSDSRNPVIGVRSFGDDPTKVAGYVSAACKGLVSQGVAPSIKHFPGHGDTHIDSHLGLPRIRKGLEELEKTELVPWREALKDDRPGSELVTVMTGHMALPTITGKEDEPASLSRKVTHDLLRETVGFEGVVVTDCLEMDAIANTKGIGSNPPSADHVDGEEEWKGGPGVEEGTVLALEAGADIVMICHTFDKQVAAIEHVWAAVESGRINVDDLKKSGERIRKWKTALGLEWDSEKLTRAWDQERWLQLKEENTKVSADAYRGVVVQVKPGPTLARSQRVVVYTPAMESYNKAVDDAEGVLRTQGGAIRNTAGASFLSFVAAVQKYAPSEHIVYSKETLLEPDTTQAVFVLRNADRSGWQLDALRAVLKAASNVVVVSSSTPYDLFNFSSQKEFAHLACGEYTAQALEAVAHVVFGERDATGHLAVSV</sequence>
<evidence type="ECO:0000313" key="6">
    <source>
        <dbReference type="EMBL" id="THH23123.1"/>
    </source>
</evidence>
<dbReference type="GO" id="GO:0009254">
    <property type="term" value="P:peptidoglycan turnover"/>
    <property type="evidence" value="ECO:0007669"/>
    <property type="project" value="TreeGrafter"/>
</dbReference>
<evidence type="ECO:0000313" key="7">
    <source>
        <dbReference type="Proteomes" id="UP000308730"/>
    </source>
</evidence>
<dbReference type="EMBL" id="SGPM01000391">
    <property type="protein sequence ID" value="THH23123.1"/>
    <property type="molecule type" value="Genomic_DNA"/>
</dbReference>